<protein>
    <submittedName>
        <fullName evidence="1">Dihydroorotase</fullName>
    </submittedName>
</protein>
<proteinExistence type="predicted"/>
<evidence type="ECO:0000313" key="1">
    <source>
        <dbReference type="EMBL" id="KAL1245189.1"/>
    </source>
</evidence>
<sequence>MIFQSITVNPVPVAGQTDRRTLMLRGDWGKRWKKSAFIHCHRLWKPSEDGNFLTKSSLQYESHLLVQEELPLHQFSKLSSPERNPEEYVYASNRTFPDPLQSLYSSMESVHSLSL</sequence>
<dbReference type="Proteomes" id="UP001558632">
    <property type="component" value="Unassembled WGS sequence"/>
</dbReference>
<reference evidence="1 2" key="1">
    <citation type="submission" date="2024-07" db="EMBL/GenBank/DDBJ databases">
        <title>Enhanced genomic and transcriptomic resources for Trichinella pseudospiralis and T. spiralis underpin the discovery of pronounced molecular differences between stages and species.</title>
        <authorList>
            <person name="Pasi K.K."/>
            <person name="La Rosa G."/>
            <person name="Gomez-Morales M.A."/>
            <person name="Tosini F."/>
            <person name="Sumanam S."/>
            <person name="Young N.D."/>
            <person name="Chang B.C."/>
            <person name="Robin G.B."/>
        </authorList>
    </citation>
    <scope>NUCLEOTIDE SEQUENCE [LARGE SCALE GENOMIC DNA]</scope>
    <source>
        <strain evidence="1">ISS534</strain>
    </source>
</reference>
<keyword evidence="2" id="KW-1185">Reference proteome</keyword>
<gene>
    <name evidence="1" type="ORF">TSPI_00251</name>
</gene>
<evidence type="ECO:0000313" key="2">
    <source>
        <dbReference type="Proteomes" id="UP001558632"/>
    </source>
</evidence>
<name>A0ABR3L0G7_TRISP</name>
<dbReference type="EMBL" id="JBEUSY010000106">
    <property type="protein sequence ID" value="KAL1245189.1"/>
    <property type="molecule type" value="Genomic_DNA"/>
</dbReference>
<organism evidence="1 2">
    <name type="scientific">Trichinella spiralis</name>
    <name type="common">Trichina worm</name>
    <dbReference type="NCBI Taxonomy" id="6334"/>
    <lineage>
        <taxon>Eukaryota</taxon>
        <taxon>Metazoa</taxon>
        <taxon>Ecdysozoa</taxon>
        <taxon>Nematoda</taxon>
        <taxon>Enoplea</taxon>
        <taxon>Dorylaimia</taxon>
        <taxon>Trichinellida</taxon>
        <taxon>Trichinellidae</taxon>
        <taxon>Trichinella</taxon>
    </lineage>
</organism>
<comment type="caution">
    <text evidence="1">The sequence shown here is derived from an EMBL/GenBank/DDBJ whole genome shotgun (WGS) entry which is preliminary data.</text>
</comment>
<accession>A0ABR3L0G7</accession>